<dbReference type="PANTHER" id="PTHR11560">
    <property type="entry name" value="39S RIBOSOMAL PROTEIN L10, MITOCHONDRIAL"/>
    <property type="match status" value="1"/>
</dbReference>
<sequence>MKTFQQKKDELANLKEKFEKAKIVVFSSFAREGEKGLSVKGMGQLKKSLRDSECEYVVEKKTLLNIVLRDKKSNVDVFQYPGSLGTAFGYGDAQLAAKSLYNFAKKNPALKYFGAIWSGKFMDLTEFTEFAKLPSKEVMIARLLGMMKYPLSALVVVLDQISKKK</sequence>
<proteinExistence type="inferred from homology"/>
<dbReference type="GO" id="GO:0005840">
    <property type="term" value="C:ribosome"/>
    <property type="evidence" value="ECO:0007669"/>
    <property type="project" value="UniProtKB-KW"/>
</dbReference>
<dbReference type="SUPFAM" id="SSF160369">
    <property type="entry name" value="Ribosomal protein L10-like"/>
    <property type="match status" value="1"/>
</dbReference>
<dbReference type="CDD" id="cd05797">
    <property type="entry name" value="Ribosomal_L10"/>
    <property type="match status" value="1"/>
</dbReference>
<accession>A0A1F8ESJ5</accession>
<dbReference type="EMBL" id="MGJI01000030">
    <property type="protein sequence ID" value="OGN03813.1"/>
    <property type="molecule type" value="Genomic_DNA"/>
</dbReference>
<dbReference type="Proteomes" id="UP000177507">
    <property type="component" value="Unassembled WGS sequence"/>
</dbReference>
<gene>
    <name evidence="6" type="ORF">A2831_01780</name>
</gene>
<evidence type="ECO:0000256" key="4">
    <source>
        <dbReference type="ARBA" id="ARBA00035202"/>
    </source>
</evidence>
<dbReference type="InterPro" id="IPR047865">
    <property type="entry name" value="Ribosomal_uL10_bac_type"/>
</dbReference>
<dbReference type="AlphaFoldDB" id="A0A1F8ESJ5"/>
<protein>
    <recommendedName>
        <fullName evidence="4">Large ribosomal subunit protein uL10</fullName>
    </recommendedName>
    <alternativeName>
        <fullName evidence="5">50S ribosomal protein L10</fullName>
    </alternativeName>
</protein>
<dbReference type="NCBIfam" id="NF000955">
    <property type="entry name" value="PRK00099.1-1"/>
    <property type="match status" value="1"/>
</dbReference>
<evidence type="ECO:0000256" key="3">
    <source>
        <dbReference type="ARBA" id="ARBA00023274"/>
    </source>
</evidence>
<dbReference type="Gene3D" id="6.10.250.290">
    <property type="match status" value="1"/>
</dbReference>
<evidence type="ECO:0000313" key="6">
    <source>
        <dbReference type="EMBL" id="OGN03813.1"/>
    </source>
</evidence>
<dbReference type="STRING" id="1802668.A2831_01780"/>
<dbReference type="InterPro" id="IPR043141">
    <property type="entry name" value="Ribosomal_uL10-like_sf"/>
</dbReference>
<evidence type="ECO:0000256" key="2">
    <source>
        <dbReference type="ARBA" id="ARBA00022980"/>
    </source>
</evidence>
<comment type="similarity">
    <text evidence="1">Belongs to the universal ribosomal protein uL10 family.</text>
</comment>
<organism evidence="6 7">
    <name type="scientific">Candidatus Yanofskybacteria bacterium RIFCSPHIGHO2_01_FULL_44_17</name>
    <dbReference type="NCBI Taxonomy" id="1802668"/>
    <lineage>
        <taxon>Bacteria</taxon>
        <taxon>Candidatus Yanofskyibacteriota</taxon>
    </lineage>
</organism>
<evidence type="ECO:0000313" key="7">
    <source>
        <dbReference type="Proteomes" id="UP000177507"/>
    </source>
</evidence>
<keyword evidence="3" id="KW-0687">Ribonucleoprotein</keyword>
<evidence type="ECO:0000256" key="1">
    <source>
        <dbReference type="ARBA" id="ARBA00008889"/>
    </source>
</evidence>
<dbReference type="Pfam" id="PF00466">
    <property type="entry name" value="Ribosomal_L10"/>
    <property type="match status" value="1"/>
</dbReference>
<reference evidence="6 7" key="1">
    <citation type="journal article" date="2016" name="Nat. Commun.">
        <title>Thousands of microbial genomes shed light on interconnected biogeochemical processes in an aquifer system.</title>
        <authorList>
            <person name="Anantharaman K."/>
            <person name="Brown C.T."/>
            <person name="Hug L.A."/>
            <person name="Sharon I."/>
            <person name="Castelle C.J."/>
            <person name="Probst A.J."/>
            <person name="Thomas B.C."/>
            <person name="Singh A."/>
            <person name="Wilkins M.J."/>
            <person name="Karaoz U."/>
            <person name="Brodie E.L."/>
            <person name="Williams K.H."/>
            <person name="Hubbard S.S."/>
            <person name="Banfield J.F."/>
        </authorList>
    </citation>
    <scope>NUCLEOTIDE SEQUENCE [LARGE SCALE GENOMIC DNA]</scope>
</reference>
<evidence type="ECO:0000256" key="5">
    <source>
        <dbReference type="ARBA" id="ARBA00035502"/>
    </source>
</evidence>
<comment type="caution">
    <text evidence="6">The sequence shown here is derived from an EMBL/GenBank/DDBJ whole genome shotgun (WGS) entry which is preliminary data.</text>
</comment>
<keyword evidence="2 6" id="KW-0689">Ribosomal protein</keyword>
<name>A0A1F8ESJ5_9BACT</name>
<dbReference type="Gene3D" id="3.30.70.1730">
    <property type="match status" value="1"/>
</dbReference>
<dbReference type="GO" id="GO:1990904">
    <property type="term" value="C:ribonucleoprotein complex"/>
    <property type="evidence" value="ECO:0007669"/>
    <property type="project" value="UniProtKB-KW"/>
</dbReference>
<dbReference type="InterPro" id="IPR001790">
    <property type="entry name" value="Ribosomal_uL10"/>
</dbReference>